<dbReference type="Pfam" id="PF07059">
    <property type="entry name" value="EDR2_C"/>
    <property type="match status" value="1"/>
</dbReference>
<dbReference type="PANTHER" id="PTHR12136">
    <property type="entry name" value="ENHANCED DISEASE RESISTANCE-RELATED"/>
    <property type="match status" value="1"/>
</dbReference>
<dbReference type="InterPro" id="IPR023393">
    <property type="entry name" value="START-like_dom_sf"/>
</dbReference>
<evidence type="ECO:0000313" key="4">
    <source>
        <dbReference type="Proteomes" id="UP001497512"/>
    </source>
</evidence>
<gene>
    <name evidence="3" type="ORF">CSSPTR1EN2_LOCUS4476</name>
</gene>
<protein>
    <recommendedName>
        <fullName evidence="2">START domain-containing protein</fullName>
    </recommendedName>
</protein>
<dbReference type="InterPro" id="IPR045096">
    <property type="entry name" value="EDR2-like"/>
</dbReference>
<dbReference type="Pfam" id="PF01852">
    <property type="entry name" value="START"/>
    <property type="match status" value="1"/>
</dbReference>
<dbReference type="InterPro" id="IPR009769">
    <property type="entry name" value="EDR2_C"/>
</dbReference>
<dbReference type="Proteomes" id="UP001497512">
    <property type="component" value="Chromosome 12"/>
</dbReference>
<dbReference type="SUPFAM" id="SSF50729">
    <property type="entry name" value="PH domain-like"/>
    <property type="match status" value="1"/>
</dbReference>
<name>A0ABP0TK10_9BRYO</name>
<dbReference type="InterPro" id="IPR002913">
    <property type="entry name" value="START_lipid-bd_dom"/>
</dbReference>
<keyword evidence="4" id="KW-1185">Reference proteome</keyword>
<organism evidence="3 4">
    <name type="scientific">Sphagnum troendelagicum</name>
    <dbReference type="NCBI Taxonomy" id="128251"/>
    <lineage>
        <taxon>Eukaryota</taxon>
        <taxon>Viridiplantae</taxon>
        <taxon>Streptophyta</taxon>
        <taxon>Embryophyta</taxon>
        <taxon>Bryophyta</taxon>
        <taxon>Sphagnophytina</taxon>
        <taxon>Sphagnopsida</taxon>
        <taxon>Sphagnales</taxon>
        <taxon>Sphagnaceae</taxon>
        <taxon>Sphagnum</taxon>
    </lineage>
</organism>
<sequence length="734" mass="83270">MEASTGSDRENDHDIPAYVGWVYHMGTHSVGYQYFHARYLVIRGKYVTMFKHDPVEHPRAVPITRGVVSQHLMVEDFGRKMYHGRALYVLKIYNRLDHSRQGEFACTSGEEVEKWISAFQHAKEQADFASGRSDSNNRSIKSDDEFNMNGPRPHRSYTKRISKLITIGTGRESLLGRPTMVMKEPDSDCYYNYQREDTVEKEDWRCFHTVNGLRIFEDVTAPKAEKVTILKAVGVVESSPDTIFDMIMSLNKSLRYQWDVLTGNLELVEEIDGHTDIVYGSFDPTYFTRFLSRQDFLFSRSWRRDQDGSYSIRQISTTHKKQPIKSGFERIQLNPTIWEITPLPSKPVIGTPQSLVSQIVEVNSTGWGHWKKRHDSQFHKTIPYALLCRIAGIREVFAATPQLVSLGNHINNLSLKDMKKAELPGETTVFMDSPHDSQDLECHEEFYDAIMAEDQDEEDETEDQEMVTKEPNMVCYLHVLLVTFPHASLSGKECYAASRIGQELDWGVPGVEMNLNLFNGSLCQTVNESNGWSDPGGKGFMVRSCTYDQDSLKISGGEPLLKLMAVDWFKAEHKIDHVARQPGCCVQSEAGKKAPFILVINLQVPARLNYSLVFYFIAERPIRPGSLLDRFANGDDAFRNSRFKLIPSIVEGYWMVKRAVGTKACLLGRAVTCHYLRENNFLEIDVDIGSSSVARGVVGLVLGYITSVVVDLAILIEAHPMAPSVEPVFQAVEW</sequence>
<dbReference type="EMBL" id="OZ019904">
    <property type="protein sequence ID" value="CAK9198517.1"/>
    <property type="molecule type" value="Genomic_DNA"/>
</dbReference>
<accession>A0ABP0TK10</accession>
<dbReference type="Gene3D" id="2.30.29.30">
    <property type="entry name" value="Pleckstrin-homology domain (PH domain)/Phosphotyrosine-binding domain (PTB)"/>
    <property type="match status" value="1"/>
</dbReference>
<dbReference type="PROSITE" id="PS50848">
    <property type="entry name" value="START"/>
    <property type="match status" value="1"/>
</dbReference>
<evidence type="ECO:0000256" key="1">
    <source>
        <dbReference type="SAM" id="MobiDB-lite"/>
    </source>
</evidence>
<reference evidence="3" key="1">
    <citation type="submission" date="2024-02" db="EMBL/GenBank/DDBJ databases">
        <authorList>
            <consortium name="ELIXIR-Norway"/>
            <consortium name="Elixir Norway"/>
        </authorList>
    </citation>
    <scope>NUCLEOTIDE SEQUENCE</scope>
</reference>
<dbReference type="CDD" id="cd00177">
    <property type="entry name" value="START"/>
    <property type="match status" value="1"/>
</dbReference>
<feature type="domain" description="START" evidence="2">
    <location>
        <begin position="200"/>
        <end position="387"/>
    </location>
</feature>
<evidence type="ECO:0000259" key="2">
    <source>
        <dbReference type="PROSITE" id="PS50848"/>
    </source>
</evidence>
<dbReference type="InterPro" id="IPR011993">
    <property type="entry name" value="PH-like_dom_sf"/>
</dbReference>
<feature type="region of interest" description="Disordered" evidence="1">
    <location>
        <begin position="126"/>
        <end position="155"/>
    </location>
</feature>
<proteinExistence type="predicted"/>
<dbReference type="SUPFAM" id="SSF55961">
    <property type="entry name" value="Bet v1-like"/>
    <property type="match status" value="1"/>
</dbReference>
<evidence type="ECO:0000313" key="3">
    <source>
        <dbReference type="EMBL" id="CAK9198517.1"/>
    </source>
</evidence>
<dbReference type="Gene3D" id="3.30.530.20">
    <property type="match status" value="1"/>
</dbReference>
<dbReference type="PANTHER" id="PTHR12136:SF47">
    <property type="entry name" value="ENHANCED DISEASE RESISTANCE PROTEIN (DUF1336)"/>
    <property type="match status" value="1"/>
</dbReference>
<dbReference type="CDD" id="cd00821">
    <property type="entry name" value="PH"/>
    <property type="match status" value="1"/>
</dbReference>